<dbReference type="InterPro" id="IPR003915">
    <property type="entry name" value="PKD_2"/>
</dbReference>
<dbReference type="GO" id="GO:0050982">
    <property type="term" value="P:detection of mechanical stimulus"/>
    <property type="evidence" value="ECO:0007669"/>
    <property type="project" value="TreeGrafter"/>
</dbReference>
<feature type="chain" id="PRO_5043882376" evidence="17">
    <location>
        <begin position="32"/>
        <end position="2911"/>
    </location>
</feature>
<evidence type="ECO:0000256" key="11">
    <source>
        <dbReference type="ARBA" id="ARBA00023180"/>
    </source>
</evidence>
<dbReference type="InterPro" id="IPR001024">
    <property type="entry name" value="PLAT/LH2_dom"/>
</dbReference>
<dbReference type="FunFam" id="2.60.60.20:FF:000022">
    <property type="entry name" value="Uncharacterized protein"/>
    <property type="match status" value="1"/>
</dbReference>
<feature type="region of interest" description="Disordered" evidence="15">
    <location>
        <begin position="951"/>
        <end position="971"/>
    </location>
</feature>
<accession>A0A8J1U444</accession>
<dbReference type="PROSITE" id="PS50095">
    <property type="entry name" value="PLAT"/>
    <property type="match status" value="1"/>
</dbReference>
<feature type="domain" description="GAIN-B" evidence="20">
    <location>
        <begin position="1723"/>
        <end position="1863"/>
    </location>
</feature>
<dbReference type="Pfam" id="PF02010">
    <property type="entry name" value="REJ"/>
    <property type="match status" value="1"/>
</dbReference>
<keyword evidence="9 16" id="KW-0472">Membrane</keyword>
<dbReference type="PANTHER" id="PTHR10877">
    <property type="entry name" value="POLYCYSTIN FAMILY MEMBER"/>
    <property type="match status" value="1"/>
</dbReference>
<dbReference type="InterPro" id="IPR000601">
    <property type="entry name" value="PKD_dom"/>
</dbReference>
<feature type="signal peptide" evidence="17">
    <location>
        <begin position="1"/>
        <end position="31"/>
    </location>
</feature>
<dbReference type="InterPro" id="IPR046791">
    <property type="entry name" value="Polycystin_dom"/>
</dbReference>
<evidence type="ECO:0000256" key="12">
    <source>
        <dbReference type="ARBA" id="ARBA00023273"/>
    </source>
</evidence>
<dbReference type="InterPro" id="IPR051223">
    <property type="entry name" value="Polycystin"/>
</dbReference>
<dbReference type="Pfam" id="PF13385">
    <property type="entry name" value="Laminin_G_3"/>
    <property type="match status" value="1"/>
</dbReference>
<feature type="domain" description="Cadherin" evidence="21">
    <location>
        <begin position="303"/>
        <end position="393"/>
    </location>
</feature>
<evidence type="ECO:0000256" key="8">
    <source>
        <dbReference type="ARBA" id="ARBA00023069"/>
    </source>
</evidence>
<feature type="domain" description="PLAT" evidence="19">
    <location>
        <begin position="1924"/>
        <end position="2043"/>
    </location>
</feature>
<organism evidence="22 23">
    <name type="scientific">Owenia fusiformis</name>
    <name type="common">Polychaete worm</name>
    <dbReference type="NCBI Taxonomy" id="6347"/>
    <lineage>
        <taxon>Eukaryota</taxon>
        <taxon>Metazoa</taxon>
        <taxon>Spiralia</taxon>
        <taxon>Lophotrochozoa</taxon>
        <taxon>Annelida</taxon>
        <taxon>Polychaeta</taxon>
        <taxon>Sedentaria</taxon>
        <taxon>Canalipalpata</taxon>
        <taxon>Sabellida</taxon>
        <taxon>Oweniida</taxon>
        <taxon>Oweniidae</taxon>
        <taxon>Owenia</taxon>
    </lineage>
</organism>
<evidence type="ECO:0000256" key="4">
    <source>
        <dbReference type="ARBA" id="ARBA00022475"/>
    </source>
</evidence>
<keyword evidence="4" id="KW-1003">Cell membrane</keyword>
<dbReference type="Pfam" id="PF08016">
    <property type="entry name" value="PKD_channel"/>
    <property type="match status" value="1"/>
</dbReference>
<evidence type="ECO:0000256" key="17">
    <source>
        <dbReference type="SAM" id="SignalP"/>
    </source>
</evidence>
<dbReference type="SUPFAM" id="SSF49299">
    <property type="entry name" value="PKD domain"/>
    <property type="match status" value="2"/>
</dbReference>
<comment type="caution">
    <text evidence="22">The sequence shown here is derived from an EMBL/GenBank/DDBJ whole genome shotgun (WGS) entry which is preliminary data.</text>
</comment>
<dbReference type="InterPro" id="IPR013783">
    <property type="entry name" value="Ig-like_fold"/>
</dbReference>
<dbReference type="Pfam" id="PF20519">
    <property type="entry name" value="Polycystin_dom"/>
    <property type="match status" value="1"/>
</dbReference>
<evidence type="ECO:0000259" key="21">
    <source>
        <dbReference type="PROSITE" id="PS50268"/>
    </source>
</evidence>
<feature type="transmembrane region" description="Helical" evidence="16">
    <location>
        <begin position="2775"/>
        <end position="2794"/>
    </location>
</feature>
<feature type="transmembrane region" description="Helical" evidence="16">
    <location>
        <begin position="2837"/>
        <end position="2858"/>
    </location>
</feature>
<dbReference type="PROSITE" id="PS50221">
    <property type="entry name" value="GAIN_B"/>
    <property type="match status" value="1"/>
</dbReference>
<evidence type="ECO:0000256" key="6">
    <source>
        <dbReference type="ARBA" id="ARBA00022729"/>
    </source>
</evidence>
<dbReference type="SMART" id="SM00308">
    <property type="entry name" value="LH2"/>
    <property type="match status" value="1"/>
</dbReference>
<evidence type="ECO:0000259" key="18">
    <source>
        <dbReference type="PROSITE" id="PS50093"/>
    </source>
</evidence>
<dbReference type="Gene3D" id="2.60.120.200">
    <property type="match status" value="1"/>
</dbReference>
<dbReference type="SMART" id="SM00303">
    <property type="entry name" value="GPS"/>
    <property type="match status" value="1"/>
</dbReference>
<evidence type="ECO:0000259" key="19">
    <source>
        <dbReference type="PROSITE" id="PS50095"/>
    </source>
</evidence>
<keyword evidence="23" id="KW-1185">Reference proteome</keyword>
<keyword evidence="6 17" id="KW-0732">Signal</keyword>
<dbReference type="CDD" id="cd00146">
    <property type="entry name" value="PKD"/>
    <property type="match status" value="1"/>
</dbReference>
<keyword evidence="5 16" id="KW-0812">Transmembrane</keyword>
<evidence type="ECO:0000256" key="1">
    <source>
        <dbReference type="ARBA" id="ARBA00004138"/>
    </source>
</evidence>
<dbReference type="InterPro" id="IPR046338">
    <property type="entry name" value="GAIN_dom_sf"/>
</dbReference>
<dbReference type="GO" id="GO:0005262">
    <property type="term" value="F:calcium channel activity"/>
    <property type="evidence" value="ECO:0007669"/>
    <property type="project" value="TreeGrafter"/>
</dbReference>
<dbReference type="Gene3D" id="2.60.40.10">
    <property type="entry name" value="Immunoglobulins"/>
    <property type="match status" value="1"/>
</dbReference>
<dbReference type="GO" id="GO:0007156">
    <property type="term" value="P:homophilic cell adhesion via plasma membrane adhesion molecules"/>
    <property type="evidence" value="ECO:0007669"/>
    <property type="project" value="InterPro"/>
</dbReference>
<dbReference type="PRINTS" id="PR01433">
    <property type="entry name" value="POLYCYSTIN2"/>
</dbReference>
<comment type="similarity">
    <text evidence="3">Belongs to the polycystin family.</text>
</comment>
<keyword evidence="8" id="KW-0969">Cilium</keyword>
<keyword evidence="10" id="KW-1015">Disulfide bond</keyword>
<feature type="transmembrane region" description="Helical" evidence="16">
    <location>
        <begin position="2381"/>
        <end position="2401"/>
    </location>
</feature>
<dbReference type="GO" id="GO:0005929">
    <property type="term" value="C:cilium"/>
    <property type="evidence" value="ECO:0007669"/>
    <property type="project" value="UniProtKB-SubCell"/>
</dbReference>
<evidence type="ECO:0000256" key="14">
    <source>
        <dbReference type="PROSITE-ProRule" id="PRU00152"/>
    </source>
</evidence>
<evidence type="ECO:0000256" key="3">
    <source>
        <dbReference type="ARBA" id="ARBA00007200"/>
    </source>
</evidence>
<dbReference type="SUPFAM" id="SSF49899">
    <property type="entry name" value="Concanavalin A-like lectins/glucanases"/>
    <property type="match status" value="1"/>
</dbReference>
<evidence type="ECO:0000259" key="20">
    <source>
        <dbReference type="PROSITE" id="PS50221"/>
    </source>
</evidence>
<dbReference type="InterPro" id="IPR036392">
    <property type="entry name" value="PLAT/LH2_dom_sf"/>
</dbReference>
<dbReference type="InterPro" id="IPR000203">
    <property type="entry name" value="GPS"/>
</dbReference>
<evidence type="ECO:0000256" key="10">
    <source>
        <dbReference type="ARBA" id="ARBA00023157"/>
    </source>
</evidence>
<dbReference type="OrthoDB" id="444119at2759"/>
<feature type="transmembrane region" description="Helical" evidence="16">
    <location>
        <begin position="2638"/>
        <end position="2665"/>
    </location>
</feature>
<evidence type="ECO:0000313" key="22">
    <source>
        <dbReference type="EMBL" id="CAH1794576.1"/>
    </source>
</evidence>
<evidence type="ECO:0000256" key="13">
    <source>
        <dbReference type="PROSITE-ProRule" id="PRU00043"/>
    </source>
</evidence>
<dbReference type="InterPro" id="IPR002126">
    <property type="entry name" value="Cadherin-like_dom"/>
</dbReference>
<dbReference type="GO" id="GO:0005886">
    <property type="term" value="C:plasma membrane"/>
    <property type="evidence" value="ECO:0007669"/>
    <property type="project" value="UniProtKB-SubCell"/>
</dbReference>
<dbReference type="SUPFAM" id="SSF49723">
    <property type="entry name" value="Lipase/lipooxygenase domain (PLAT/LH2 domain)"/>
    <property type="match status" value="1"/>
</dbReference>
<evidence type="ECO:0000256" key="15">
    <source>
        <dbReference type="SAM" id="MobiDB-lite"/>
    </source>
</evidence>
<dbReference type="InterPro" id="IPR013122">
    <property type="entry name" value="PKD1_2_channel"/>
</dbReference>
<comment type="subcellular location">
    <subcellularLocation>
        <location evidence="2">Cell membrane</location>
        <topology evidence="2">Multi-pass membrane protein</topology>
    </subcellularLocation>
    <subcellularLocation>
        <location evidence="1">Cell projection</location>
        <location evidence="1">Cilium</location>
    </subcellularLocation>
</comment>
<keyword evidence="12" id="KW-0966">Cell projection</keyword>
<keyword evidence="11" id="KW-0325">Glycoprotein</keyword>
<evidence type="ECO:0000256" key="9">
    <source>
        <dbReference type="ARBA" id="ARBA00023136"/>
    </source>
</evidence>
<evidence type="ECO:0000256" key="5">
    <source>
        <dbReference type="ARBA" id="ARBA00022692"/>
    </source>
</evidence>
<feature type="transmembrane region" description="Helical" evidence="16">
    <location>
        <begin position="2289"/>
        <end position="2312"/>
    </location>
</feature>
<dbReference type="Gene3D" id="2.60.220.50">
    <property type="match status" value="1"/>
</dbReference>
<dbReference type="EMBL" id="CAIIXF020000009">
    <property type="protein sequence ID" value="CAH1794576.1"/>
    <property type="molecule type" value="Genomic_DNA"/>
</dbReference>
<dbReference type="Pfam" id="PF01477">
    <property type="entry name" value="PLAT"/>
    <property type="match status" value="1"/>
</dbReference>
<evidence type="ECO:0000256" key="2">
    <source>
        <dbReference type="ARBA" id="ARBA00004651"/>
    </source>
</evidence>
<dbReference type="Pfam" id="PF18911">
    <property type="entry name" value="PKD_4"/>
    <property type="match status" value="1"/>
</dbReference>
<evidence type="ECO:0000256" key="7">
    <source>
        <dbReference type="ARBA" id="ARBA00022989"/>
    </source>
</evidence>
<dbReference type="Pfam" id="PF00801">
    <property type="entry name" value="PKD"/>
    <property type="match status" value="1"/>
</dbReference>
<feature type="region of interest" description="Disordered" evidence="15">
    <location>
        <begin position="1438"/>
        <end position="1465"/>
    </location>
</feature>
<feature type="transmembrane region" description="Helical" evidence="16">
    <location>
        <begin position="2243"/>
        <end position="2269"/>
    </location>
</feature>
<reference evidence="22" key="1">
    <citation type="submission" date="2022-03" db="EMBL/GenBank/DDBJ databases">
        <authorList>
            <person name="Martin C."/>
        </authorList>
    </citation>
    <scope>NUCLEOTIDE SEQUENCE</scope>
</reference>
<dbReference type="PROSITE" id="PS50268">
    <property type="entry name" value="CADHERIN_2"/>
    <property type="match status" value="1"/>
</dbReference>
<keyword evidence="13" id="KW-0106">Calcium</keyword>
<name>A0A8J1U444_OWEFU</name>
<feature type="compositionally biased region" description="Gly residues" evidence="15">
    <location>
        <begin position="956"/>
        <end position="966"/>
    </location>
</feature>
<dbReference type="Proteomes" id="UP000749559">
    <property type="component" value="Unassembled WGS sequence"/>
</dbReference>
<gene>
    <name evidence="22" type="ORF">OFUS_LOCUS19247</name>
</gene>
<dbReference type="InterPro" id="IPR002859">
    <property type="entry name" value="PKD/REJ-like"/>
</dbReference>
<feature type="transmembrane region" description="Helical" evidence="16">
    <location>
        <begin position="2735"/>
        <end position="2755"/>
    </location>
</feature>
<protein>
    <submittedName>
        <fullName evidence="22">Uncharacterized protein</fullName>
    </submittedName>
</protein>
<feature type="transmembrane region" description="Helical" evidence="16">
    <location>
        <begin position="2685"/>
        <end position="2703"/>
    </location>
</feature>
<dbReference type="PANTHER" id="PTHR10877:SF194">
    <property type="entry name" value="LOCATION OF VULVA DEFECTIVE 1"/>
    <property type="match status" value="1"/>
</dbReference>
<dbReference type="FunFam" id="1.10.287.70:FF:000086">
    <property type="entry name" value="Polycystic kidney disease 2"/>
    <property type="match status" value="1"/>
</dbReference>
<feature type="transmembrane region" description="Helical" evidence="16">
    <location>
        <begin position="2089"/>
        <end position="2107"/>
    </location>
</feature>
<feature type="transmembrane region" description="Helical" evidence="16">
    <location>
        <begin position="1879"/>
        <end position="1899"/>
    </location>
</feature>
<dbReference type="Pfam" id="PF01825">
    <property type="entry name" value="GPS"/>
    <property type="match status" value="1"/>
</dbReference>
<dbReference type="Gene3D" id="2.60.60.20">
    <property type="entry name" value="PLAT/LH2 domain"/>
    <property type="match status" value="1"/>
</dbReference>
<feature type="domain" description="PKD" evidence="18">
    <location>
        <begin position="317"/>
        <end position="383"/>
    </location>
</feature>
<dbReference type="InterPro" id="IPR035986">
    <property type="entry name" value="PKD_dom_sf"/>
</dbReference>
<dbReference type="GO" id="GO:0005509">
    <property type="term" value="F:calcium ion binding"/>
    <property type="evidence" value="ECO:0007669"/>
    <property type="project" value="UniProtKB-UniRule"/>
</dbReference>
<sequence>MPRGRVTTYCRGSSLNVALLGLILVFSLIEGAVVERTEWQLGTDQSVDLGSFPHVCLGNIHKCPHGFTVSLWYKPLYGDTNNAERYIVSNGGQSSLSEGFYLRLMHGKEFQIGTSVAGREWNIEFKLGFDEWTHLTLTWKSPDGLCLYVDGFRVACDIKGKDRFFVQYGDIDPFPRLVVGKASDKLRTSPGTVAIHIRDLMHVDVAMDQEQVMNITAPTDYLLGCTDDTPGDEVIIPNDEGALASCRTYCQPKNNTAVLRGSSCGCSDKKSISIHQECKENDWNVYATTHIVGDLDYAINLKVEVILPTDKGYTRPGETIQFNLITDTDEKTIYHVNFGDGVVKTTHDPKTSHTWDTEGTYIVTIKARNRKHQETKTIDVTITDVDENVRPRFAHISTSHSNVTRSQLVNIDAFSDSDFTCRFGFGDGNEIDFGTSESSLLSKVAYRRYSSPGVYQLDLGCRNSYGNTTQSLQTIARNYQTDYSNIAFGKSFKMSLRCSTTDINTLDIHLDGTTVNPAFYTIANGSLTIGPEAIKETGKHLVLVKSQATTILRHVFNIEEAISGINITTNPPYAEVGEDITLTFIVAKGDYMDIELDYGDGESEYVFFEKQSDPVVMTRTHSYSGLGYYEVSMRVFNSISEATTRHGVSIERPIESVVMVANNVTDLETPVNFIFSVDLHVNPSMPIQCRFDFDNGVSESVKIGEIKGESQDLVYSRMYEDYGIYTVRATIGNNISSIDVSQLIQVGENLTYIDIWAETERTSTDHPAELKIVYPYGSPVEFKVDLDDGQTLLLPQGILVNTSDDTSVRVKVEDEREPLTMLNKTTPTRHDIQRTSTSKPSGVTSTWVVLNINDTIATDANVPIIDLIDDIDVTTESVIIVNEDIDQIVTLDPIEESDDIRILPVDMDQSDSLPIIPANVTEGRDIIERNTGGFIGQKTSEQELRRKRRDLFNDGSGDGESSGEGSGNENPINVNIMFEDHIYTTLSPELIRHDDMPTAYDIPPKYQVVTVYHRYRNPGRYTVQVDARNKFSTAQSTLCPPIMVEHPNDDPACRNPIVAFRNIRTNRDQPIVQMRSLDLPIALQTVPMCGTSMPEYTWKVTRFIDDDFGNVIERPVNEVCTVESEDPIHVIPARSLEYGKYKVQVSVAQTDMPLKSTSKQLYVDMVKTPIVANVEGSGEVQTVAIFGNIDLDMTSSHDPDVSLGANDPLLKFDVFCFPEEKTELLESSRLIDLKEQAREIHNETVSLWDMGCFSSPPTPIFTEPGIIRFTAGSMSMQVYTFKLILSKDNRQADDSVSFRVLATNNTDDMLSNIDALLASGDTSGALMVIGMAANQIQAAGSGGNQSADDAKAARTQMRAKLLNALENVADNIDKPDQAAATASALEGITAAKDEVTAESKSSAGAALGKLGSSAKKFATEPMGTITNLAGAMLNTASNILPEQEPEPNSSKRRRRRRSLEEAEEENIEEQMVEICEVDYTITDITDDQEKTICDLCNEDEVSFLVDETSTVIMNYIEECLYSQPEVRIDKLLELKAARAKREEIARSLAKSTTENSVKATSDVSDVIVGKLDNNASMGLKSSSLELQVSKVSPNASEPAAMESDVGGFSMPGSELGSEDGEAPGAKFLASNNNIYNWDTETPAPESGVLSISFTYPNGTEMKKENMSEPIEMFINGKPDLVPEALNYTFTTYRTGPEKDKLKMNHHSVTLPRNGSSLHVIIYPMTEDDEYDVYMAYGIFPNETYFDYKTHIPSDEVFNTKDESKLDVLRHTVFAPSNLTALNGTYYIGIKLAATKVNFAEESWNHTYTFRTFTSGCRYWNEENQTWAGDGCMVGPITTIEKTQCLCTHLTNFGGDFVVPPNSIDFSTVFAKFAKLGENAAVFSVVISVLGLYFIALVWCRRKDKQDLIKWGAKPLEDNIPTDQYHYQMIVYTGIKRDADTKSKISFILSGDEGDTGVRRLFDGEKKHFTRGSIRNYVLSTDKCIGPMTFLRIWHDNSGRGKFKGWYCEQVQLVDLQTGDKYFFLCNRWLAVEEDDGQVERIVPVAGLEDLVDFKHLFGTSVRKKLSNDHLWVSVFSRPTRSGFTRAQRLSCCLSLLFLTMITNAMFFKSEEKVENKSALKLGPFSFTLSQLWVSLVSTFIVFPPNLILMTFFRKCKPRNNNIMQSNQRKTKMFKWKTLSKDKDSSLWAGSSIKLKQSKFTRFKDALHKIVTVHQQKKYEDDYNEKDAAAEIAGKKRKKKSFLFPWWCVYIAWAVCFLSCAGSAFFTILYSLEWGKEKAEEWLTTFLLSFFQNVIVVQPIKVFLLAAFLACILKKPDLGEDDETFDNNPLEEFSNDESKLNQSRIEELIQRRKMAAAEVKPPDTKALEKARQKRLNEMKMEAILKECVVYAVFLLVLFFLSYQAKSMAGFEYANVLKNQFVDTGSDLTGISRPDQFWSWCRKTLVPGLFAEKWYNDRRLTWRESIAMGDRETFRVGVARIRQARVKDDTCVIDKNFRSVIHHCRDSYSWTDDDTKAYLPGWKPPENFTDEQTEELEDREDTPWVYQNSVRLRNAPYMGTLHVYKGGGYVHNLGLTAERSHKVIDELEEKEWVDVNTRAVFVEFTVYNANVNLFASVILLVEFMSTGAAIPRSEIKVFRLYGFVGSWGVVVLFFNIVFLVFVTYFIYHMIKLLRKEKLKYFKDFWNFLEFGTLVSSIVAIAMYAMKTVMGNLAMSALLESGKKDYVNFVSIAAWDELYQAVVGIIVFFSTLKFIKMLQFNKNMCMLGDTVKLAVKDLKMFCITFFIYFFAFCLWGYTLFGTQLPNYGTFVGCIEALFAFSLGSFDFYEFRDANPFYGPIFFFLFVGIVYIGLMGMFLTIIGEAFSKVKEDSSLQSNDYEIVDFIWGRFIGLFGFSNKPAQKEPSEDPLQEPEE</sequence>
<feature type="domain" description="PKD" evidence="18">
    <location>
        <begin position="597"/>
        <end position="657"/>
    </location>
</feature>
<dbReference type="PROSITE" id="PS50093">
    <property type="entry name" value="PKD"/>
    <property type="match status" value="2"/>
</dbReference>
<dbReference type="InterPro" id="IPR057244">
    <property type="entry name" value="GAIN_B"/>
</dbReference>
<proteinExistence type="inferred from homology"/>
<dbReference type="Gene3D" id="1.10.287.70">
    <property type="match status" value="1"/>
</dbReference>
<keyword evidence="7 16" id="KW-1133">Transmembrane helix</keyword>
<comment type="caution">
    <text evidence="14">Lacks conserved residue(s) required for the propagation of feature annotation.</text>
</comment>
<evidence type="ECO:0000313" key="23">
    <source>
        <dbReference type="Proteomes" id="UP000749559"/>
    </source>
</evidence>
<dbReference type="InterPro" id="IPR013320">
    <property type="entry name" value="ConA-like_dom_sf"/>
</dbReference>
<feature type="transmembrane region" description="Helical" evidence="16">
    <location>
        <begin position="2131"/>
        <end position="2152"/>
    </location>
</feature>
<evidence type="ECO:0000256" key="16">
    <source>
        <dbReference type="SAM" id="Phobius"/>
    </source>
</evidence>